<dbReference type="Pfam" id="PF00155">
    <property type="entry name" value="Aminotran_1_2"/>
    <property type="match status" value="1"/>
</dbReference>
<protein>
    <submittedName>
        <fullName evidence="7">GntR family transcriptional regulator / MocR family aminotransferase</fullName>
    </submittedName>
</protein>
<dbReference type="GO" id="GO:0008483">
    <property type="term" value="F:transaminase activity"/>
    <property type="evidence" value="ECO:0007669"/>
    <property type="project" value="UniProtKB-KW"/>
</dbReference>
<dbReference type="GO" id="GO:0030170">
    <property type="term" value="F:pyridoxal phosphate binding"/>
    <property type="evidence" value="ECO:0007669"/>
    <property type="project" value="InterPro"/>
</dbReference>
<evidence type="ECO:0000256" key="5">
    <source>
        <dbReference type="ARBA" id="ARBA00023163"/>
    </source>
</evidence>
<dbReference type="SUPFAM" id="SSF53383">
    <property type="entry name" value="PLP-dependent transferases"/>
    <property type="match status" value="1"/>
</dbReference>
<dbReference type="GO" id="GO:0003677">
    <property type="term" value="F:DNA binding"/>
    <property type="evidence" value="ECO:0007669"/>
    <property type="project" value="UniProtKB-KW"/>
</dbReference>
<dbReference type="InterPro" id="IPR036390">
    <property type="entry name" value="WH_DNA-bd_sf"/>
</dbReference>
<dbReference type="SMART" id="SM00345">
    <property type="entry name" value="HTH_GNTR"/>
    <property type="match status" value="1"/>
</dbReference>
<dbReference type="PROSITE" id="PS50949">
    <property type="entry name" value="HTH_GNTR"/>
    <property type="match status" value="1"/>
</dbReference>
<evidence type="ECO:0000256" key="4">
    <source>
        <dbReference type="ARBA" id="ARBA00023125"/>
    </source>
</evidence>
<dbReference type="PANTHER" id="PTHR46577:SF1">
    <property type="entry name" value="HTH-TYPE TRANSCRIPTIONAL REGULATORY PROTEIN GABR"/>
    <property type="match status" value="1"/>
</dbReference>
<evidence type="ECO:0000313" key="7">
    <source>
        <dbReference type="EMBL" id="SCP97078.1"/>
    </source>
</evidence>
<dbReference type="InterPro" id="IPR000524">
    <property type="entry name" value="Tscrpt_reg_HTH_GntR"/>
</dbReference>
<dbReference type="PRINTS" id="PR00035">
    <property type="entry name" value="HTHGNTR"/>
</dbReference>
<dbReference type="RefSeq" id="WP_091232804.1">
    <property type="nucleotide sequence ID" value="NZ_FMKA01000008.1"/>
</dbReference>
<dbReference type="EMBL" id="FMKA01000008">
    <property type="protein sequence ID" value="SCP97078.1"/>
    <property type="molecule type" value="Genomic_DNA"/>
</dbReference>
<dbReference type="SUPFAM" id="SSF46785">
    <property type="entry name" value="Winged helix' DNA-binding domain"/>
    <property type="match status" value="1"/>
</dbReference>
<keyword evidence="3" id="KW-0805">Transcription regulation</keyword>
<keyword evidence="8" id="KW-1185">Reference proteome</keyword>
<dbReference type="Proteomes" id="UP000199315">
    <property type="component" value="Unassembled WGS sequence"/>
</dbReference>
<sequence>MNELTISIDVKDSKPLYEQIYEYIKGEIQGGSISFHEKLPSTRALARHLQISRSTVDAAYEQLMSEGYIEAVPCRGYFVSGIDELYQFTETVSEPVKIMQEKKDRREDYRIDFSPNGIDLDSFPYNTWRKLTRNTLQYDNKELFQPGAAEGEPEFRTAICKYLHQARGVRCRPEQIIVGAGNDYLMMLLSRIIGKDHVIAMENPTYRHAYGTFTGLSYEVVTVNMDKNGILVKELEKTNADIAYVMPSHQYPLGIVMPIKRRLELLRWAAAGSEKYIIEDDYDSEFRYKGKPIPALQGFDSNDRVIYTGTFSKSIAPAIRVSYMVLPEKLLEKYRENSEFYTSTVSRIDQTLINSFLSEGYFERHLNKMRAIYKNKHDVLLQEMKKLSTVCTVSGENAGVHILVSFHNGLQEREIIERAASRKIKVYGLSEYYIKSSPGESATIIMGYANLKEDEIREAVSELAEVWRQGRAGYCSRYDQ</sequence>
<evidence type="ECO:0000313" key="8">
    <source>
        <dbReference type="Proteomes" id="UP000199315"/>
    </source>
</evidence>
<proteinExistence type="inferred from homology"/>
<dbReference type="CDD" id="cd00609">
    <property type="entry name" value="AAT_like"/>
    <property type="match status" value="1"/>
</dbReference>
<keyword evidence="2" id="KW-0663">Pyridoxal phosphate</keyword>
<dbReference type="InterPro" id="IPR015424">
    <property type="entry name" value="PyrdxlP-dep_Trfase"/>
</dbReference>
<reference evidence="7 8" key="1">
    <citation type="submission" date="2016-09" db="EMBL/GenBank/DDBJ databases">
        <authorList>
            <person name="Capua I."/>
            <person name="De Benedictis P."/>
            <person name="Joannis T."/>
            <person name="Lombin L.H."/>
            <person name="Cattoli G."/>
        </authorList>
    </citation>
    <scope>NUCLEOTIDE SEQUENCE [LARGE SCALE GENOMIC DNA]</scope>
    <source>
        <strain evidence="7 8">GluBS11</strain>
    </source>
</reference>
<evidence type="ECO:0000259" key="6">
    <source>
        <dbReference type="PROSITE" id="PS50949"/>
    </source>
</evidence>
<dbReference type="PANTHER" id="PTHR46577">
    <property type="entry name" value="HTH-TYPE TRANSCRIPTIONAL REGULATORY PROTEIN GABR"/>
    <property type="match status" value="1"/>
</dbReference>
<dbReference type="InterPro" id="IPR051446">
    <property type="entry name" value="HTH_trans_reg/aminotransferase"/>
</dbReference>
<accession>A0A1D3TT70</accession>
<dbReference type="STRING" id="1619234.SAMN05421730_100850"/>
<dbReference type="InterPro" id="IPR036388">
    <property type="entry name" value="WH-like_DNA-bd_sf"/>
</dbReference>
<organism evidence="7 8">
    <name type="scientific">Anaerobium acetethylicum</name>
    <dbReference type="NCBI Taxonomy" id="1619234"/>
    <lineage>
        <taxon>Bacteria</taxon>
        <taxon>Bacillati</taxon>
        <taxon>Bacillota</taxon>
        <taxon>Clostridia</taxon>
        <taxon>Lachnospirales</taxon>
        <taxon>Lachnospiraceae</taxon>
        <taxon>Anaerobium</taxon>
    </lineage>
</organism>
<dbReference type="InterPro" id="IPR015421">
    <property type="entry name" value="PyrdxlP-dep_Trfase_major"/>
</dbReference>
<dbReference type="Gene3D" id="1.10.10.10">
    <property type="entry name" value="Winged helix-like DNA-binding domain superfamily/Winged helix DNA-binding domain"/>
    <property type="match status" value="1"/>
</dbReference>
<evidence type="ECO:0000256" key="1">
    <source>
        <dbReference type="ARBA" id="ARBA00005384"/>
    </source>
</evidence>
<dbReference type="OrthoDB" id="9808770at2"/>
<name>A0A1D3TT70_9FIRM</name>
<comment type="similarity">
    <text evidence="1">In the C-terminal section; belongs to the class-I pyridoxal-phosphate-dependent aminotransferase family.</text>
</comment>
<keyword evidence="7" id="KW-0032">Aminotransferase</keyword>
<gene>
    <name evidence="7" type="ORF">SAMN05421730_100850</name>
</gene>
<keyword evidence="4" id="KW-0238">DNA-binding</keyword>
<dbReference type="GO" id="GO:0003700">
    <property type="term" value="F:DNA-binding transcription factor activity"/>
    <property type="evidence" value="ECO:0007669"/>
    <property type="project" value="InterPro"/>
</dbReference>
<keyword evidence="5" id="KW-0804">Transcription</keyword>
<dbReference type="AlphaFoldDB" id="A0A1D3TT70"/>
<evidence type="ECO:0000256" key="3">
    <source>
        <dbReference type="ARBA" id="ARBA00023015"/>
    </source>
</evidence>
<dbReference type="Gene3D" id="3.40.640.10">
    <property type="entry name" value="Type I PLP-dependent aspartate aminotransferase-like (Major domain)"/>
    <property type="match status" value="1"/>
</dbReference>
<keyword evidence="7" id="KW-0808">Transferase</keyword>
<dbReference type="Pfam" id="PF00392">
    <property type="entry name" value="GntR"/>
    <property type="match status" value="1"/>
</dbReference>
<dbReference type="CDD" id="cd07377">
    <property type="entry name" value="WHTH_GntR"/>
    <property type="match status" value="1"/>
</dbReference>
<evidence type="ECO:0000256" key="2">
    <source>
        <dbReference type="ARBA" id="ARBA00022898"/>
    </source>
</evidence>
<feature type="domain" description="HTH gntR-type" evidence="6">
    <location>
        <begin position="14"/>
        <end position="82"/>
    </location>
</feature>
<dbReference type="InterPro" id="IPR004839">
    <property type="entry name" value="Aminotransferase_I/II_large"/>
</dbReference>